<feature type="short sequence motif" description="Histidine triad motif" evidence="1">
    <location>
        <begin position="148"/>
        <end position="152"/>
    </location>
</feature>
<evidence type="ECO:0000313" key="4">
    <source>
        <dbReference type="Proteomes" id="UP000596938"/>
    </source>
</evidence>
<dbReference type="InterPro" id="IPR011146">
    <property type="entry name" value="HIT-like"/>
</dbReference>
<comment type="caution">
    <text evidence="3">The sequence shown here is derived from an EMBL/GenBank/DDBJ whole genome shotgun (WGS) entry which is preliminary data.</text>
</comment>
<evidence type="ECO:0000313" key="3">
    <source>
        <dbReference type="EMBL" id="GGG85060.1"/>
    </source>
</evidence>
<dbReference type="InterPro" id="IPR036265">
    <property type="entry name" value="HIT-like_sf"/>
</dbReference>
<feature type="domain" description="HIT" evidence="2">
    <location>
        <begin position="56"/>
        <end position="163"/>
    </location>
</feature>
<proteinExistence type="predicted"/>
<dbReference type="SUPFAM" id="SSF54197">
    <property type="entry name" value="HIT-like"/>
    <property type="match status" value="1"/>
</dbReference>
<dbReference type="PROSITE" id="PS51084">
    <property type="entry name" value="HIT_2"/>
    <property type="match status" value="1"/>
</dbReference>
<evidence type="ECO:0000259" key="2">
    <source>
        <dbReference type="PROSITE" id="PS51084"/>
    </source>
</evidence>
<dbReference type="PANTHER" id="PTHR46648">
    <property type="entry name" value="HIT FAMILY PROTEIN 1"/>
    <property type="match status" value="1"/>
</dbReference>
<organism evidence="3 4">
    <name type="scientific">Pseudarthrobacter polychromogenes</name>
    <dbReference type="NCBI Taxonomy" id="1676"/>
    <lineage>
        <taxon>Bacteria</taxon>
        <taxon>Bacillati</taxon>
        <taxon>Actinomycetota</taxon>
        <taxon>Actinomycetes</taxon>
        <taxon>Micrococcales</taxon>
        <taxon>Micrococcaceae</taxon>
        <taxon>Pseudarthrobacter</taxon>
    </lineage>
</organism>
<reference evidence="4" key="1">
    <citation type="journal article" date="2019" name="Int. J. Syst. Evol. Microbiol.">
        <title>The Global Catalogue of Microorganisms (GCM) 10K type strain sequencing project: providing services to taxonomists for standard genome sequencing and annotation.</title>
        <authorList>
            <consortium name="The Broad Institute Genomics Platform"/>
            <consortium name="The Broad Institute Genome Sequencing Center for Infectious Disease"/>
            <person name="Wu L."/>
            <person name="Ma J."/>
        </authorList>
    </citation>
    <scope>NUCLEOTIDE SEQUENCE [LARGE SCALE GENOMIC DNA]</scope>
    <source>
        <strain evidence="4">CGMCC 1.1927</strain>
    </source>
</reference>
<keyword evidence="4" id="KW-1185">Reference proteome</keyword>
<dbReference type="PANTHER" id="PTHR46648:SF1">
    <property type="entry name" value="ADENOSINE 5'-MONOPHOSPHORAMIDASE HNT1"/>
    <property type="match status" value="1"/>
</dbReference>
<sequence length="197" mass="21992">MHFIVGVNVRMEASDRADAESRLGYALDHRLTAHVPVVYTWSMEPEVQESDRDDCLFCGIVERDPGNQIFFADNDVVAFLDIAPATRGHTLVVPRIHAVNVFDVGGDEFSAVMRGVWSVASILKRQLHPQGLTLIQSSGEAAWQDVFHLHVHLIPRYQGDGLVRPWGQIPSKPEMPGQINNPRALTVDLRRASGYDE</sequence>
<dbReference type="EMBL" id="BMKU01000001">
    <property type="protein sequence ID" value="GGG85060.1"/>
    <property type="molecule type" value="Genomic_DNA"/>
</dbReference>
<protein>
    <recommendedName>
        <fullName evidence="2">HIT domain-containing protein</fullName>
    </recommendedName>
</protein>
<dbReference type="Proteomes" id="UP000596938">
    <property type="component" value="Unassembled WGS sequence"/>
</dbReference>
<dbReference type="Pfam" id="PF01230">
    <property type="entry name" value="HIT"/>
    <property type="match status" value="1"/>
</dbReference>
<dbReference type="PRINTS" id="PR00332">
    <property type="entry name" value="HISTRIAD"/>
</dbReference>
<accession>A0ABQ1XBI5</accession>
<dbReference type="InterPro" id="IPR001310">
    <property type="entry name" value="Histidine_triad_HIT"/>
</dbReference>
<gene>
    <name evidence="3" type="ORF">GCM10011577_03480</name>
</gene>
<dbReference type="Gene3D" id="3.30.428.10">
    <property type="entry name" value="HIT-like"/>
    <property type="match status" value="1"/>
</dbReference>
<evidence type="ECO:0000256" key="1">
    <source>
        <dbReference type="PROSITE-ProRule" id="PRU00464"/>
    </source>
</evidence>
<name>A0ABQ1XBI5_9MICC</name>